<feature type="region of interest" description="Disordered" evidence="1">
    <location>
        <begin position="77"/>
        <end position="123"/>
    </location>
</feature>
<organism evidence="2 3">
    <name type="scientific">Puccinia sorghi</name>
    <dbReference type="NCBI Taxonomy" id="27349"/>
    <lineage>
        <taxon>Eukaryota</taxon>
        <taxon>Fungi</taxon>
        <taxon>Dikarya</taxon>
        <taxon>Basidiomycota</taxon>
        <taxon>Pucciniomycotina</taxon>
        <taxon>Pucciniomycetes</taxon>
        <taxon>Pucciniales</taxon>
        <taxon>Pucciniaceae</taxon>
        <taxon>Puccinia</taxon>
    </lineage>
</organism>
<proteinExistence type="predicted"/>
<sequence>MKFTFQMSIESGRLKEATRWIRGRSFEGHSSRWDGRPMRARRRREDGKRSRSKEQSRRSNALDTIRGIEDLADFFLGDDENGAESEGKYDDAEDENEAPLRTAVNEPSQADPVTRPPSKPSKYRRFRDRCMRAEFLDLSQGLPAAFEHDWIMVGPVPKGKRCLALSLNETSRPSCGALTSTVLLSRKNADQIGEFSTPLPSNCIVDCHDRLRSYVCYQFRFWWRDAKLSELAPQPRPNSTTLVCASIPARAHFSKAQVWDTAEKMSTSSSIASIQVITQSGRDNIYTDAQSLNISYQCDGLLFYLKEATYQSGESLLAGWVPLLPPQDQNSNLHGISHLVRLCQTSEDKQQDHHMQI</sequence>
<dbReference type="OrthoDB" id="10003593at2759"/>
<feature type="region of interest" description="Disordered" evidence="1">
    <location>
        <begin position="25"/>
        <end position="63"/>
    </location>
</feature>
<reference evidence="2 3" key="1">
    <citation type="submission" date="2015-08" db="EMBL/GenBank/DDBJ databases">
        <title>Next Generation Sequencing and Analysis of the Genome of Puccinia sorghi L Schw, the Causal Agent of Maize Common Rust.</title>
        <authorList>
            <person name="Rochi L."/>
            <person name="Burguener G."/>
            <person name="Darino M."/>
            <person name="Turjanski A."/>
            <person name="Kreff E."/>
            <person name="Dieguez M.J."/>
            <person name="Sacco F."/>
        </authorList>
    </citation>
    <scope>NUCLEOTIDE SEQUENCE [LARGE SCALE GENOMIC DNA]</scope>
    <source>
        <strain evidence="2 3">RO10H11247</strain>
    </source>
</reference>
<dbReference type="STRING" id="27349.A0A0L6UFW2"/>
<feature type="compositionally biased region" description="Basic and acidic residues" evidence="1">
    <location>
        <begin position="25"/>
        <end position="57"/>
    </location>
</feature>
<dbReference type="GO" id="GO:0005634">
    <property type="term" value="C:nucleus"/>
    <property type="evidence" value="ECO:0007669"/>
    <property type="project" value="InterPro"/>
</dbReference>
<evidence type="ECO:0000313" key="2">
    <source>
        <dbReference type="EMBL" id="KNZ47157.1"/>
    </source>
</evidence>
<evidence type="ECO:0000256" key="1">
    <source>
        <dbReference type="SAM" id="MobiDB-lite"/>
    </source>
</evidence>
<dbReference type="AlphaFoldDB" id="A0A0L6UFW2"/>
<keyword evidence="3" id="KW-1185">Reference proteome</keyword>
<name>A0A0L6UFW2_9BASI</name>
<accession>A0A0L6UFW2</accession>
<dbReference type="GO" id="GO:0005737">
    <property type="term" value="C:cytoplasm"/>
    <property type="evidence" value="ECO:0007669"/>
    <property type="project" value="InterPro"/>
</dbReference>
<evidence type="ECO:0000313" key="3">
    <source>
        <dbReference type="Proteomes" id="UP000037035"/>
    </source>
</evidence>
<dbReference type="VEuPathDB" id="FungiDB:VP01_663g9"/>
<protein>
    <submittedName>
        <fullName evidence="2">Uncharacterized protein</fullName>
    </submittedName>
</protein>
<comment type="caution">
    <text evidence="2">The sequence shown here is derived from an EMBL/GenBank/DDBJ whole genome shotgun (WGS) entry which is preliminary data.</text>
</comment>
<dbReference type="Proteomes" id="UP000037035">
    <property type="component" value="Unassembled WGS sequence"/>
</dbReference>
<dbReference type="InterPro" id="IPR017336">
    <property type="entry name" value="Snurportin-1"/>
</dbReference>
<dbReference type="EMBL" id="LAVV01011985">
    <property type="protein sequence ID" value="KNZ47157.1"/>
    <property type="molecule type" value="Genomic_DNA"/>
</dbReference>
<dbReference type="PANTHER" id="PTHR13403">
    <property type="entry name" value="SNURPORTIN1 RNUT1 PROTEIN RNA, U TRANSPORTER 1"/>
    <property type="match status" value="1"/>
</dbReference>
<dbReference type="PANTHER" id="PTHR13403:SF6">
    <property type="entry name" value="SNURPORTIN-1"/>
    <property type="match status" value="1"/>
</dbReference>
<dbReference type="Gene3D" id="3.30.470.30">
    <property type="entry name" value="DNA ligase/mRNA capping enzyme"/>
    <property type="match status" value="2"/>
</dbReference>
<gene>
    <name evidence="2" type="ORF">VP01_663g9</name>
</gene>
<dbReference type="GO" id="GO:0061015">
    <property type="term" value="P:snRNA import into nucleus"/>
    <property type="evidence" value="ECO:0007669"/>
    <property type="project" value="InterPro"/>
</dbReference>